<feature type="chain" id="PRO_5043429438" description="AB hydrolase-1 domain-containing protein" evidence="3">
    <location>
        <begin position="21"/>
        <end position="469"/>
    </location>
</feature>
<keyword evidence="7" id="KW-1185">Reference proteome</keyword>
<evidence type="ECO:0000259" key="4">
    <source>
        <dbReference type="Pfam" id="PF00561"/>
    </source>
</evidence>
<dbReference type="EMBL" id="JAVRRD010000008">
    <property type="protein sequence ID" value="KAK5055951.1"/>
    <property type="molecule type" value="Genomic_DNA"/>
</dbReference>
<keyword evidence="2" id="KW-0378">Hydrolase</keyword>
<evidence type="ECO:0000313" key="7">
    <source>
        <dbReference type="Proteomes" id="UP001358417"/>
    </source>
</evidence>
<evidence type="ECO:0000256" key="1">
    <source>
        <dbReference type="ARBA" id="ARBA00010088"/>
    </source>
</evidence>
<sequence length="469" mass="50664">MAFLSSFIIALTLKVSITGAVPTPRDAPQYSIDWQPCAENATENPASLDCGHLEVPMDWNNPDGTKIRLAVSRVKTNSTNKLGSLFFNPGGPGGPALPLCVSLAVEGDIAFNEIMKHYDIVCPDPRGVGYSTPVKCDADLWASTPSYFVNSEEEWQQVQDFNKALGESCLNLTGPMMGFVDTASAAKDLDALRAAVGDKKFNYLGFSYGTQLGARYAELFPGNIGRMVLDGGVDPSLDELDSFIQGNWAMDNELSRFFEWCDFDSTCALHGSNDSIAIWDALIARANQKPIPAPGCDANSTGQRAGECKPEVTGYELIFELENHFQSPDNWPSISEWIKEADEGNATSLSLGLGSMDYANLAIGCLDNPVESRTYEEHVALQNLGSAMFPHALGSSMQLQFATTCIGWPFNATNPPHHFNSTAGDKLAPILIVNAEHDPATGISEALGLHRQIPNSVFLTRTGDGHTSL</sequence>
<dbReference type="GeneID" id="89980644"/>
<organism evidence="6 7">
    <name type="scientific">Exophiala bonariae</name>
    <dbReference type="NCBI Taxonomy" id="1690606"/>
    <lineage>
        <taxon>Eukaryota</taxon>
        <taxon>Fungi</taxon>
        <taxon>Dikarya</taxon>
        <taxon>Ascomycota</taxon>
        <taxon>Pezizomycotina</taxon>
        <taxon>Eurotiomycetes</taxon>
        <taxon>Chaetothyriomycetidae</taxon>
        <taxon>Chaetothyriales</taxon>
        <taxon>Herpotrichiellaceae</taxon>
        <taxon>Exophiala</taxon>
    </lineage>
</organism>
<evidence type="ECO:0000256" key="3">
    <source>
        <dbReference type="SAM" id="SignalP"/>
    </source>
</evidence>
<accession>A0AAV9NED2</accession>
<dbReference type="PANTHER" id="PTHR43248">
    <property type="entry name" value="2-SUCCINYL-6-HYDROXY-2,4-CYCLOHEXADIENE-1-CARBOXYLATE SYNTHASE"/>
    <property type="match status" value="1"/>
</dbReference>
<evidence type="ECO:0000256" key="2">
    <source>
        <dbReference type="ARBA" id="ARBA00022801"/>
    </source>
</evidence>
<feature type="signal peptide" evidence="3">
    <location>
        <begin position="1"/>
        <end position="20"/>
    </location>
</feature>
<feature type="domain" description="AB hydrolase-1" evidence="4">
    <location>
        <begin position="85"/>
        <end position="267"/>
    </location>
</feature>
<proteinExistence type="inferred from homology"/>
<dbReference type="InterPro" id="IPR013595">
    <property type="entry name" value="Pept_S33_TAP-like_C"/>
</dbReference>
<evidence type="ECO:0008006" key="8">
    <source>
        <dbReference type="Google" id="ProtNLM"/>
    </source>
</evidence>
<reference evidence="6 7" key="1">
    <citation type="submission" date="2023-08" db="EMBL/GenBank/DDBJ databases">
        <title>Black Yeasts Isolated from many extreme environments.</title>
        <authorList>
            <person name="Coleine C."/>
            <person name="Stajich J.E."/>
            <person name="Selbmann L."/>
        </authorList>
    </citation>
    <scope>NUCLEOTIDE SEQUENCE [LARGE SCALE GENOMIC DNA]</scope>
    <source>
        <strain evidence="6 7">CCFEE 5792</strain>
    </source>
</reference>
<evidence type="ECO:0000259" key="5">
    <source>
        <dbReference type="Pfam" id="PF08386"/>
    </source>
</evidence>
<dbReference type="InterPro" id="IPR051601">
    <property type="entry name" value="Serine_prot/Carboxylest_S33"/>
</dbReference>
<evidence type="ECO:0000313" key="6">
    <source>
        <dbReference type="EMBL" id="KAK5055951.1"/>
    </source>
</evidence>
<gene>
    <name evidence="6" type="ORF">LTR84_012501</name>
</gene>
<dbReference type="AlphaFoldDB" id="A0AAV9NED2"/>
<dbReference type="Pfam" id="PF00561">
    <property type="entry name" value="Abhydrolase_1"/>
    <property type="match status" value="1"/>
</dbReference>
<dbReference type="SUPFAM" id="SSF53474">
    <property type="entry name" value="alpha/beta-Hydrolases"/>
    <property type="match status" value="1"/>
</dbReference>
<feature type="domain" description="Peptidase S33 tripeptidyl aminopeptidase-like C-terminal" evidence="5">
    <location>
        <begin position="395"/>
        <end position="468"/>
    </location>
</feature>
<dbReference type="Pfam" id="PF08386">
    <property type="entry name" value="Abhydrolase_4"/>
    <property type="match status" value="1"/>
</dbReference>
<name>A0AAV9NED2_9EURO</name>
<dbReference type="Gene3D" id="3.40.50.1820">
    <property type="entry name" value="alpha/beta hydrolase"/>
    <property type="match status" value="1"/>
</dbReference>
<protein>
    <recommendedName>
        <fullName evidence="8">AB hydrolase-1 domain-containing protein</fullName>
    </recommendedName>
</protein>
<dbReference type="PANTHER" id="PTHR43248:SF30">
    <property type="entry name" value="AB HYDROLASE-1 DOMAIN-CONTAINING PROTEIN"/>
    <property type="match status" value="1"/>
</dbReference>
<dbReference type="RefSeq" id="XP_064707921.1">
    <property type="nucleotide sequence ID" value="XM_064856021.1"/>
</dbReference>
<dbReference type="GO" id="GO:0016787">
    <property type="term" value="F:hydrolase activity"/>
    <property type="evidence" value="ECO:0007669"/>
    <property type="project" value="UniProtKB-KW"/>
</dbReference>
<keyword evidence="3" id="KW-0732">Signal</keyword>
<comment type="caution">
    <text evidence="6">The sequence shown here is derived from an EMBL/GenBank/DDBJ whole genome shotgun (WGS) entry which is preliminary data.</text>
</comment>
<comment type="similarity">
    <text evidence="1">Belongs to the peptidase S33 family.</text>
</comment>
<dbReference type="InterPro" id="IPR000073">
    <property type="entry name" value="AB_hydrolase_1"/>
</dbReference>
<dbReference type="Proteomes" id="UP001358417">
    <property type="component" value="Unassembled WGS sequence"/>
</dbReference>
<dbReference type="InterPro" id="IPR029058">
    <property type="entry name" value="AB_hydrolase_fold"/>
</dbReference>